<keyword evidence="1 3" id="KW-0456">Lyase</keyword>
<dbReference type="GO" id="GO:0005829">
    <property type="term" value="C:cytosol"/>
    <property type="evidence" value="ECO:0007669"/>
    <property type="project" value="TreeGrafter"/>
</dbReference>
<comment type="similarity">
    <text evidence="3">Belongs to the DapA family.</text>
</comment>
<feature type="binding site" evidence="5">
    <location>
        <position position="212"/>
    </location>
    <ligand>
        <name>pyruvate</name>
        <dbReference type="ChEBI" id="CHEBI:15361"/>
    </ligand>
</feature>
<dbReference type="SUPFAM" id="SSF51569">
    <property type="entry name" value="Aldolase"/>
    <property type="match status" value="1"/>
</dbReference>
<dbReference type="PIRSF" id="PIRSF001365">
    <property type="entry name" value="DHDPS"/>
    <property type="match status" value="1"/>
</dbReference>
<dbReference type="GO" id="GO:0016829">
    <property type="term" value="F:lyase activity"/>
    <property type="evidence" value="ECO:0007669"/>
    <property type="project" value="UniProtKB-KW"/>
</dbReference>
<gene>
    <name evidence="6" type="ORF">ABK905_03890</name>
</gene>
<evidence type="ECO:0000256" key="2">
    <source>
        <dbReference type="ARBA" id="ARBA00023270"/>
    </source>
</evidence>
<feature type="active site" description="Proton donor/acceptor" evidence="4">
    <location>
        <position position="138"/>
    </location>
</feature>
<dbReference type="SMART" id="SM01130">
    <property type="entry name" value="DHDPS"/>
    <property type="match status" value="1"/>
</dbReference>
<dbReference type="PRINTS" id="PR00146">
    <property type="entry name" value="DHPICSNTHASE"/>
</dbReference>
<dbReference type="CDD" id="cd00408">
    <property type="entry name" value="DHDPS-like"/>
    <property type="match status" value="1"/>
</dbReference>
<dbReference type="PROSITE" id="PS00665">
    <property type="entry name" value="DHDPS_1"/>
    <property type="match status" value="1"/>
</dbReference>
<dbReference type="PANTHER" id="PTHR12128">
    <property type="entry name" value="DIHYDRODIPICOLINATE SYNTHASE"/>
    <property type="match status" value="1"/>
</dbReference>
<dbReference type="InterPro" id="IPR013785">
    <property type="entry name" value="Aldolase_TIM"/>
</dbReference>
<evidence type="ECO:0000313" key="6">
    <source>
        <dbReference type="EMBL" id="XBS70399.1"/>
    </source>
</evidence>
<dbReference type="Gene3D" id="3.20.20.70">
    <property type="entry name" value="Aldolase class I"/>
    <property type="match status" value="1"/>
</dbReference>
<dbReference type="Pfam" id="PF00701">
    <property type="entry name" value="DHDPS"/>
    <property type="match status" value="1"/>
</dbReference>
<organism evidence="6">
    <name type="scientific">Acerihabitans sp. KWT182</name>
    <dbReference type="NCBI Taxonomy" id="3157919"/>
    <lineage>
        <taxon>Bacteria</taxon>
        <taxon>Pseudomonadati</taxon>
        <taxon>Pseudomonadota</taxon>
        <taxon>Gammaproteobacteria</taxon>
        <taxon>Enterobacterales</taxon>
        <taxon>Pectobacteriaceae</taxon>
        <taxon>Acerihabitans</taxon>
    </lineage>
</organism>
<accession>A0AAU7QBH5</accession>
<feature type="active site" description="Schiff-base intermediate with substrate" evidence="4">
    <location>
        <position position="167"/>
    </location>
</feature>
<evidence type="ECO:0000256" key="3">
    <source>
        <dbReference type="PIRNR" id="PIRNR001365"/>
    </source>
</evidence>
<protein>
    <submittedName>
        <fullName evidence="6">Dihydrodipicolinate synthase family protein</fullName>
    </submittedName>
</protein>
<dbReference type="InterPro" id="IPR002220">
    <property type="entry name" value="DapA-like"/>
</dbReference>
<dbReference type="AlphaFoldDB" id="A0AAU7QBH5"/>
<evidence type="ECO:0000256" key="1">
    <source>
        <dbReference type="ARBA" id="ARBA00023239"/>
    </source>
</evidence>
<dbReference type="EMBL" id="CP157947">
    <property type="protein sequence ID" value="XBS70399.1"/>
    <property type="molecule type" value="Genomic_DNA"/>
</dbReference>
<evidence type="ECO:0000256" key="5">
    <source>
        <dbReference type="PIRSR" id="PIRSR001365-2"/>
    </source>
</evidence>
<proteinExistence type="inferred from homology"/>
<dbReference type="InterPro" id="IPR020625">
    <property type="entry name" value="Schiff_base-form_aldolases_AS"/>
</dbReference>
<reference evidence="6" key="1">
    <citation type="submission" date="2024-06" db="EMBL/GenBank/DDBJ databases">
        <authorList>
            <person name="Coelho C."/>
            <person name="Bento M."/>
            <person name="Garcia E."/>
            <person name="Camelo A."/>
            <person name="Brandao I."/>
            <person name="Espirito Santo C."/>
            <person name="Trovao J."/>
            <person name="Verissimo A."/>
            <person name="Costa J."/>
            <person name="Tiago I."/>
        </authorList>
    </citation>
    <scope>NUCLEOTIDE SEQUENCE</scope>
    <source>
        <strain evidence="6">KWT182</strain>
    </source>
</reference>
<dbReference type="InterPro" id="IPR020624">
    <property type="entry name" value="Schiff_base-form_aldolases_CS"/>
</dbReference>
<evidence type="ECO:0000256" key="4">
    <source>
        <dbReference type="PIRSR" id="PIRSR001365-1"/>
    </source>
</evidence>
<sequence length="301" mass="32842">MTESTGLHGVIPPVPTIVDADGRLDAAGMGRLIDHLIASGVDGLLILGSGGEFCHMTPEQRHKVAEFSVGHIAGRVPVLLGISSTSTEEVIRYGRQADALGVDTVLVLNPYYARLTDEAIYRHYARVVENIATPVMLYNFPDLTGQSLSIPLISRLATTLPQIIGIKDTVDNASHVREIIRQVRPLRPDFAVFSGYDEYMLDNLILGGNGGIPATANFAPHIACGLYRAWRDKEYETLFRLQRKISRLSAVYQLETPFFGIVKEAIRQSGVDISTYAMPPVSQPSAENVARLSAILQSVAD</sequence>
<dbReference type="PANTHER" id="PTHR12128:SF28">
    <property type="entry name" value="2-DEHYDRO-3-DEOXY-D-GLUCONATE ALDOLASE YAGE-RELATED"/>
    <property type="match status" value="1"/>
</dbReference>
<keyword evidence="2" id="KW-0704">Schiff base</keyword>
<dbReference type="PROSITE" id="PS00666">
    <property type="entry name" value="DHDPS_2"/>
    <property type="match status" value="1"/>
</dbReference>
<name>A0AAU7QBH5_9GAMM</name>